<evidence type="ECO:0000256" key="2">
    <source>
        <dbReference type="ARBA" id="ARBA00022692"/>
    </source>
</evidence>
<dbReference type="Proteomes" id="UP000006701">
    <property type="component" value="Unassembled WGS sequence"/>
</dbReference>
<proteinExistence type="predicted"/>
<feature type="transmembrane region" description="Helical" evidence="6">
    <location>
        <begin position="172"/>
        <end position="194"/>
    </location>
</feature>
<dbReference type="GO" id="GO:0000329">
    <property type="term" value="C:fungal-type vacuole membrane"/>
    <property type="evidence" value="ECO:0007669"/>
    <property type="project" value="TreeGrafter"/>
</dbReference>
<evidence type="ECO:0000313" key="9">
    <source>
        <dbReference type="Proteomes" id="UP000006701"/>
    </source>
</evidence>
<dbReference type="Gene3D" id="1.20.1250.20">
    <property type="entry name" value="MFS general substrate transporter like domains"/>
    <property type="match status" value="2"/>
</dbReference>
<name>A1C716_ASPCL</name>
<feature type="transmembrane region" description="Helical" evidence="6">
    <location>
        <begin position="106"/>
        <end position="128"/>
    </location>
</feature>
<evidence type="ECO:0000256" key="6">
    <source>
        <dbReference type="SAM" id="Phobius"/>
    </source>
</evidence>
<protein>
    <submittedName>
        <fullName evidence="8">MFS transporter, putative</fullName>
    </submittedName>
</protein>
<accession>A1C716</accession>
<dbReference type="eggNOG" id="ENOG502RWDV">
    <property type="taxonomic scope" value="Eukaryota"/>
</dbReference>
<feature type="compositionally biased region" description="Basic and acidic residues" evidence="5">
    <location>
        <begin position="209"/>
        <end position="228"/>
    </location>
</feature>
<organism evidence="8 9">
    <name type="scientific">Aspergillus clavatus (strain ATCC 1007 / CBS 513.65 / DSM 816 / NCTC 3887 / NRRL 1 / QM 1276 / 107)</name>
    <dbReference type="NCBI Taxonomy" id="344612"/>
    <lineage>
        <taxon>Eukaryota</taxon>
        <taxon>Fungi</taxon>
        <taxon>Dikarya</taxon>
        <taxon>Ascomycota</taxon>
        <taxon>Pezizomycotina</taxon>
        <taxon>Eurotiomycetes</taxon>
        <taxon>Eurotiomycetidae</taxon>
        <taxon>Eurotiales</taxon>
        <taxon>Aspergillaceae</taxon>
        <taxon>Aspergillus</taxon>
        <taxon>Aspergillus subgen. Fumigati</taxon>
    </lineage>
</organism>
<keyword evidence="3 6" id="KW-1133">Transmembrane helix</keyword>
<dbReference type="SUPFAM" id="SSF103473">
    <property type="entry name" value="MFS general substrate transporter"/>
    <property type="match status" value="1"/>
</dbReference>
<feature type="domain" description="Nodulin-like" evidence="7">
    <location>
        <begin position="13"/>
        <end position="203"/>
    </location>
</feature>
<dbReference type="RefSeq" id="XP_001275613.1">
    <property type="nucleotide sequence ID" value="XM_001275612.1"/>
</dbReference>
<dbReference type="EMBL" id="DS027045">
    <property type="protein sequence ID" value="EAW14187.1"/>
    <property type="molecule type" value="Genomic_DNA"/>
</dbReference>
<dbReference type="VEuPathDB" id="FungiDB:ACLA_072200"/>
<dbReference type="HOGENOM" id="CLU_012596_0_1_1"/>
<dbReference type="PANTHER" id="PTHR21576:SF158">
    <property type="entry name" value="RIBOSOMAL RNA-PROCESSING PROTEIN 12-LIKE CONSERVED DOMAIN-CONTAINING PROTEIN"/>
    <property type="match status" value="1"/>
</dbReference>
<feature type="transmembrane region" description="Helical" evidence="6">
    <location>
        <begin position="320"/>
        <end position="341"/>
    </location>
</feature>
<keyword evidence="9" id="KW-1185">Reference proteome</keyword>
<dbReference type="PANTHER" id="PTHR21576">
    <property type="entry name" value="UNCHARACTERIZED NODULIN-LIKE PROTEIN"/>
    <property type="match status" value="1"/>
</dbReference>
<keyword evidence="2 6" id="KW-0812">Transmembrane</keyword>
<feature type="region of interest" description="Disordered" evidence="5">
    <location>
        <begin position="202"/>
        <end position="288"/>
    </location>
</feature>
<gene>
    <name evidence="8" type="ORF">ACLA_072200</name>
</gene>
<reference evidence="8 9" key="1">
    <citation type="journal article" date="2008" name="PLoS Genet.">
        <title>Genomic islands in the pathogenic filamentous fungus Aspergillus fumigatus.</title>
        <authorList>
            <person name="Fedorova N.D."/>
            <person name="Khaldi N."/>
            <person name="Joardar V.S."/>
            <person name="Maiti R."/>
            <person name="Amedeo P."/>
            <person name="Anderson M.J."/>
            <person name="Crabtree J."/>
            <person name="Silva J.C."/>
            <person name="Badger J.H."/>
            <person name="Albarraq A."/>
            <person name="Angiuoli S."/>
            <person name="Bussey H."/>
            <person name="Bowyer P."/>
            <person name="Cotty P.J."/>
            <person name="Dyer P.S."/>
            <person name="Egan A."/>
            <person name="Galens K."/>
            <person name="Fraser-Liggett C.M."/>
            <person name="Haas B.J."/>
            <person name="Inman J.M."/>
            <person name="Kent R."/>
            <person name="Lemieux S."/>
            <person name="Malavazi I."/>
            <person name="Orvis J."/>
            <person name="Roemer T."/>
            <person name="Ronning C.M."/>
            <person name="Sundaram J.P."/>
            <person name="Sutton G."/>
            <person name="Turner G."/>
            <person name="Venter J.C."/>
            <person name="White O.R."/>
            <person name="Whitty B.R."/>
            <person name="Youngman P."/>
            <person name="Wolfe K.H."/>
            <person name="Goldman G.H."/>
            <person name="Wortman J.R."/>
            <person name="Jiang B."/>
            <person name="Denning D.W."/>
            <person name="Nierman W.C."/>
        </authorList>
    </citation>
    <scope>NUCLEOTIDE SEQUENCE [LARGE SCALE GENOMIC DNA]</scope>
    <source>
        <strain evidence="9">ATCC 1007 / CBS 513.65 / DSM 816 / NCTC 3887 / NRRL 1</strain>
    </source>
</reference>
<feature type="transmembrane region" description="Helical" evidence="6">
    <location>
        <begin position="425"/>
        <end position="448"/>
    </location>
</feature>
<dbReference type="OMA" id="PDGLGCY"/>
<dbReference type="InterPro" id="IPR010658">
    <property type="entry name" value="Nodulin-like"/>
</dbReference>
<dbReference type="AlphaFoldDB" id="A1C716"/>
<feature type="transmembrane region" description="Helical" evidence="6">
    <location>
        <begin position="507"/>
        <end position="526"/>
    </location>
</feature>
<feature type="transmembrane region" description="Helical" evidence="6">
    <location>
        <begin position="399"/>
        <end position="419"/>
    </location>
</feature>
<evidence type="ECO:0000259" key="7">
    <source>
        <dbReference type="Pfam" id="PF06813"/>
    </source>
</evidence>
<evidence type="ECO:0000256" key="5">
    <source>
        <dbReference type="SAM" id="MobiDB-lite"/>
    </source>
</evidence>
<dbReference type="KEGG" id="act:ACLA_072200"/>
<evidence type="ECO:0000256" key="3">
    <source>
        <dbReference type="ARBA" id="ARBA00022989"/>
    </source>
</evidence>
<evidence type="ECO:0000256" key="1">
    <source>
        <dbReference type="ARBA" id="ARBA00004141"/>
    </source>
</evidence>
<comment type="subcellular location">
    <subcellularLocation>
        <location evidence="1">Membrane</location>
        <topology evidence="1">Multi-pass membrane protein</topology>
    </subcellularLocation>
</comment>
<sequence>MTGSSHQSRRLISVIAATLTALACGTNYAYSAWEPQFADGMKLSSTESNLIGVAGNLGMYASGIPLGLLTDARGPRLTTFLGAITLGFGYFPIYQAYENGQGSLGVPMLCFFAFFTGFGSCSSFSASIKTAASNFPDHRGTATAFPLAAFGLSALFWSTVSAIAFKDDTGKFLLLLTLGTLFLNLIAIPFLRILPPSGSYHRLPNQRESTVESRQLRAARSTDPRSYQEDPDEAGTQSFGVFESQTGAHSRSTSHASNSHHSLANDPDADETSSLVSKPASRLSRDTLDGCNTDEILSNVPIDLPHPDVRGLAMLPKIEFWQLFLTMALLSGIGLMTINNIGNTAKALWKHYDDSASPRFIHQRQVMHVSILSFGNFIGRLLSGIGSDLLVKKLNMSRFWCLLISATVFTATQLAGAAISNPHQLVVVSGFTGFAYGFLFGVFPSLVAHTFGIGGLSQNWGVMTLAPVVSGNLFNLLYGSTFDKNSIVGPDGERDCPDGLGCYQRAYYTTFFSGVAGIIVCLWSIWSENRIHKKVLHKKLEHERLA</sequence>
<feature type="compositionally biased region" description="Polar residues" evidence="5">
    <location>
        <begin position="235"/>
        <end position="248"/>
    </location>
</feature>
<feature type="compositionally biased region" description="Low complexity" evidence="5">
    <location>
        <begin position="249"/>
        <end position="262"/>
    </location>
</feature>
<feature type="transmembrane region" description="Helical" evidence="6">
    <location>
        <begin position="460"/>
        <end position="478"/>
    </location>
</feature>
<keyword evidence="4 6" id="KW-0472">Membrane</keyword>
<dbReference type="Pfam" id="PF06813">
    <property type="entry name" value="Nodulin-like"/>
    <property type="match status" value="1"/>
</dbReference>
<dbReference type="GeneID" id="4708125"/>
<dbReference type="InterPro" id="IPR036259">
    <property type="entry name" value="MFS_trans_sf"/>
</dbReference>
<feature type="transmembrane region" description="Helical" evidence="6">
    <location>
        <begin position="12"/>
        <end position="30"/>
    </location>
</feature>
<evidence type="ECO:0000313" key="8">
    <source>
        <dbReference type="EMBL" id="EAW14187.1"/>
    </source>
</evidence>
<evidence type="ECO:0000256" key="4">
    <source>
        <dbReference type="ARBA" id="ARBA00023136"/>
    </source>
</evidence>
<feature type="transmembrane region" description="Helical" evidence="6">
    <location>
        <begin position="140"/>
        <end position="160"/>
    </location>
</feature>
<dbReference type="OrthoDB" id="410267at2759"/>
<feature type="transmembrane region" description="Helical" evidence="6">
    <location>
        <begin position="77"/>
        <end position="94"/>
    </location>
</feature>